<dbReference type="SUPFAM" id="SSF81606">
    <property type="entry name" value="PP2C-like"/>
    <property type="match status" value="1"/>
</dbReference>
<comment type="caution">
    <text evidence="3">The sequence shown here is derived from an EMBL/GenBank/DDBJ whole genome shotgun (WGS) entry which is preliminary data.</text>
</comment>
<dbReference type="AlphaFoldDB" id="A0A918YQQ0"/>
<dbReference type="Proteomes" id="UP000655443">
    <property type="component" value="Unassembled WGS sequence"/>
</dbReference>
<organism evidence="3 4">
    <name type="scientific">Streptomyces alanosinicus</name>
    <dbReference type="NCBI Taxonomy" id="68171"/>
    <lineage>
        <taxon>Bacteria</taxon>
        <taxon>Bacillati</taxon>
        <taxon>Actinomycetota</taxon>
        <taxon>Actinomycetes</taxon>
        <taxon>Kitasatosporales</taxon>
        <taxon>Streptomycetaceae</taxon>
        <taxon>Streptomyces</taxon>
    </lineage>
</organism>
<sequence length="325" mass="35455">MTQSRDGREPSNRPQGSMTAPHGAWEPIVVERPIYEFEPKFGKNGIYVADTVVDGWSSRSFILRAACVRGYAHRFNGMPRQDQFSLTEFEENGSIVVAVADGVSASPLSSVGATLACRSAIDWCKRRASEEAVCLDQDWNWDVDIWRQLLRNAAWGLIDYAHTNLNAPKDALEVERILGTTLTVAVLTPKSDGTANLVATQIGDSDIWVMRGREYHAVTPHARSLDNESLDIASTAIAALPRLPAQVEPMQMQLLPGDVLLVGSDGFGSALGDGSGSIGKIFANLLANIPRPLELAHTLDFSRELFDDDRTLIALWIKPSLGEGV</sequence>
<dbReference type="InterPro" id="IPR036457">
    <property type="entry name" value="PPM-type-like_dom_sf"/>
</dbReference>
<evidence type="ECO:0000256" key="1">
    <source>
        <dbReference type="SAM" id="MobiDB-lite"/>
    </source>
</evidence>
<accession>A0A918YQQ0</accession>
<proteinExistence type="predicted"/>
<evidence type="ECO:0000259" key="2">
    <source>
        <dbReference type="Pfam" id="PF13672"/>
    </source>
</evidence>
<feature type="compositionally biased region" description="Basic and acidic residues" evidence="1">
    <location>
        <begin position="1"/>
        <end position="11"/>
    </location>
</feature>
<evidence type="ECO:0000313" key="3">
    <source>
        <dbReference type="EMBL" id="GHE11475.1"/>
    </source>
</evidence>
<reference evidence="3" key="1">
    <citation type="journal article" date="2014" name="Int. J. Syst. Evol. Microbiol.">
        <title>Complete genome sequence of Corynebacterium casei LMG S-19264T (=DSM 44701T), isolated from a smear-ripened cheese.</title>
        <authorList>
            <consortium name="US DOE Joint Genome Institute (JGI-PGF)"/>
            <person name="Walter F."/>
            <person name="Albersmeier A."/>
            <person name="Kalinowski J."/>
            <person name="Ruckert C."/>
        </authorList>
    </citation>
    <scope>NUCLEOTIDE SEQUENCE</scope>
    <source>
        <strain evidence="3">JCM 4714</strain>
    </source>
</reference>
<keyword evidence="4" id="KW-1185">Reference proteome</keyword>
<evidence type="ECO:0000313" key="4">
    <source>
        <dbReference type="Proteomes" id="UP000655443"/>
    </source>
</evidence>
<gene>
    <name evidence="3" type="ORF">GCM10010339_71490</name>
</gene>
<feature type="domain" description="PPM-type phosphatase" evidence="2">
    <location>
        <begin position="69"/>
        <end position="275"/>
    </location>
</feature>
<feature type="region of interest" description="Disordered" evidence="1">
    <location>
        <begin position="1"/>
        <end position="23"/>
    </location>
</feature>
<dbReference type="EMBL" id="BMVG01000028">
    <property type="protein sequence ID" value="GHE11475.1"/>
    <property type="molecule type" value="Genomic_DNA"/>
</dbReference>
<dbReference type="InterPro" id="IPR001932">
    <property type="entry name" value="PPM-type_phosphatase-like_dom"/>
</dbReference>
<dbReference type="Pfam" id="PF13672">
    <property type="entry name" value="PP2C_2"/>
    <property type="match status" value="1"/>
</dbReference>
<protein>
    <recommendedName>
        <fullName evidence="2">PPM-type phosphatase domain-containing protein</fullName>
    </recommendedName>
</protein>
<dbReference type="Gene3D" id="3.60.40.10">
    <property type="entry name" value="PPM-type phosphatase domain"/>
    <property type="match status" value="1"/>
</dbReference>
<name>A0A918YQQ0_9ACTN</name>
<reference evidence="3" key="2">
    <citation type="submission" date="2020-09" db="EMBL/GenBank/DDBJ databases">
        <authorList>
            <person name="Sun Q."/>
            <person name="Ohkuma M."/>
        </authorList>
    </citation>
    <scope>NUCLEOTIDE SEQUENCE</scope>
    <source>
        <strain evidence="3">JCM 4714</strain>
    </source>
</reference>